<dbReference type="GO" id="GO:0030246">
    <property type="term" value="F:carbohydrate binding"/>
    <property type="evidence" value="ECO:0007669"/>
    <property type="project" value="UniProtKB-UniRule"/>
</dbReference>
<dbReference type="Pfam" id="PF15711">
    <property type="entry name" value="ILEI"/>
    <property type="match status" value="1"/>
</dbReference>
<keyword evidence="3" id="KW-0964">Secreted</keyword>
<evidence type="ECO:0000313" key="11">
    <source>
        <dbReference type="Proteomes" id="UP001066276"/>
    </source>
</evidence>
<evidence type="ECO:0000256" key="7">
    <source>
        <dbReference type="PROSITE-ProRule" id="PRU01375"/>
    </source>
</evidence>
<gene>
    <name evidence="10" type="ORF">NDU88_007362</name>
</gene>
<accession>A0AAV7N216</accession>
<evidence type="ECO:0000256" key="8">
    <source>
        <dbReference type="SAM" id="Phobius"/>
    </source>
</evidence>
<dbReference type="InterPro" id="IPR039477">
    <property type="entry name" value="ILEI/PANDER_dom"/>
</dbReference>
<keyword evidence="8" id="KW-0812">Transmembrane</keyword>
<comment type="subcellular location">
    <subcellularLocation>
        <location evidence="1">Secreted</location>
    </subcellularLocation>
</comment>
<dbReference type="GO" id="GO:0005576">
    <property type="term" value="C:extracellular region"/>
    <property type="evidence" value="ECO:0007669"/>
    <property type="project" value="UniProtKB-SubCell"/>
</dbReference>
<organism evidence="10 11">
    <name type="scientific">Pleurodeles waltl</name>
    <name type="common">Iberian ribbed newt</name>
    <dbReference type="NCBI Taxonomy" id="8319"/>
    <lineage>
        <taxon>Eukaryota</taxon>
        <taxon>Metazoa</taxon>
        <taxon>Chordata</taxon>
        <taxon>Craniata</taxon>
        <taxon>Vertebrata</taxon>
        <taxon>Euteleostomi</taxon>
        <taxon>Amphibia</taxon>
        <taxon>Batrachia</taxon>
        <taxon>Caudata</taxon>
        <taxon>Salamandroidea</taxon>
        <taxon>Salamandridae</taxon>
        <taxon>Pleurodelinae</taxon>
        <taxon>Pleurodeles</taxon>
    </lineage>
</organism>
<evidence type="ECO:0000256" key="5">
    <source>
        <dbReference type="ARBA" id="ARBA00022734"/>
    </source>
</evidence>
<proteinExistence type="inferred from homology"/>
<keyword evidence="5 7" id="KW-0430">Lectin</keyword>
<name>A0AAV7N216_PLEWA</name>
<comment type="caution">
    <text evidence="10">The sequence shown here is derived from an EMBL/GenBank/DDBJ whole genome shotgun (WGS) entry which is preliminary data.</text>
</comment>
<evidence type="ECO:0000256" key="6">
    <source>
        <dbReference type="ARBA" id="ARBA00023157"/>
    </source>
</evidence>
<dbReference type="EMBL" id="JANPWB010000013">
    <property type="protein sequence ID" value="KAJ1110007.1"/>
    <property type="molecule type" value="Genomic_DNA"/>
</dbReference>
<protein>
    <recommendedName>
        <fullName evidence="9">ILEI/PANDER domain-containing protein</fullName>
    </recommendedName>
</protein>
<dbReference type="PANTHER" id="PTHR14592">
    <property type="entry name" value="UNCHARACTERIZED FAM3"/>
    <property type="match status" value="1"/>
</dbReference>
<keyword evidence="4" id="KW-0732">Signal</keyword>
<sequence length="226" mass="25388">MRATGLLRLAVVLITLFTTWMLTRTYFETYLKSDQLKHVFDFAPKEIAATRAPAKKCGIEKQCPENYYAFRIISGAANVVGPSMCFEDKIIMSSVKNNIGRGLNIALLNGATGEVIKTGFFDMYSGDIKLLLKFLEDIQDGTLVLLATFDDPATKLNDEARKIFTDMGSSFSSKLKFRDNWIFVGGKGLKSKSPFEEHLKNEKETNKYDGWPEVLEMEGCIPRKLG</sequence>
<dbReference type="CDD" id="cd13940">
    <property type="entry name" value="ILEI_FAM3C"/>
    <property type="match status" value="1"/>
</dbReference>
<evidence type="ECO:0000313" key="10">
    <source>
        <dbReference type="EMBL" id="KAJ1110007.1"/>
    </source>
</evidence>
<evidence type="ECO:0000259" key="9">
    <source>
        <dbReference type="Pfam" id="PF15711"/>
    </source>
</evidence>
<evidence type="ECO:0000256" key="2">
    <source>
        <dbReference type="ARBA" id="ARBA00010905"/>
    </source>
</evidence>
<dbReference type="InterPro" id="IPR039475">
    <property type="entry name" value="ILEI_FAM3C"/>
</dbReference>
<keyword evidence="8" id="KW-0472">Membrane</keyword>
<keyword evidence="8" id="KW-1133">Transmembrane helix</keyword>
<feature type="transmembrane region" description="Helical" evidence="8">
    <location>
        <begin position="6"/>
        <end position="27"/>
    </location>
</feature>
<evidence type="ECO:0000256" key="3">
    <source>
        <dbReference type="ARBA" id="ARBA00022525"/>
    </source>
</evidence>
<reference evidence="10" key="1">
    <citation type="journal article" date="2022" name="bioRxiv">
        <title>Sequencing and chromosome-scale assembly of the giantPleurodeles waltlgenome.</title>
        <authorList>
            <person name="Brown T."/>
            <person name="Elewa A."/>
            <person name="Iarovenko S."/>
            <person name="Subramanian E."/>
            <person name="Araus A.J."/>
            <person name="Petzold A."/>
            <person name="Susuki M."/>
            <person name="Suzuki K.-i.T."/>
            <person name="Hayashi T."/>
            <person name="Toyoda A."/>
            <person name="Oliveira C."/>
            <person name="Osipova E."/>
            <person name="Leigh N.D."/>
            <person name="Simon A."/>
            <person name="Yun M.H."/>
        </authorList>
    </citation>
    <scope>NUCLEOTIDE SEQUENCE</scope>
    <source>
        <strain evidence="10">20211129_DDA</strain>
        <tissue evidence="10">Liver</tissue>
    </source>
</reference>
<keyword evidence="11" id="KW-1185">Reference proteome</keyword>
<dbReference type="AlphaFoldDB" id="A0AAV7N216"/>
<comment type="similarity">
    <text evidence="2">Belongs to the FAM3 family.</text>
</comment>
<feature type="domain" description="ILEI/PANDER" evidence="9">
    <location>
        <begin position="101"/>
        <end position="188"/>
    </location>
</feature>
<dbReference type="PROSITE" id="PS52031">
    <property type="entry name" value="GG_LECTIN"/>
    <property type="match status" value="1"/>
</dbReference>
<evidence type="ECO:0000256" key="1">
    <source>
        <dbReference type="ARBA" id="ARBA00004613"/>
    </source>
</evidence>
<dbReference type="Proteomes" id="UP001066276">
    <property type="component" value="Chromosome 9"/>
</dbReference>
<keyword evidence="6" id="KW-1015">Disulfide bond</keyword>
<dbReference type="InterPro" id="IPR039220">
    <property type="entry name" value="FAM3"/>
</dbReference>
<evidence type="ECO:0000256" key="4">
    <source>
        <dbReference type="ARBA" id="ARBA00022729"/>
    </source>
</evidence>